<feature type="region of interest" description="Disordered" evidence="5">
    <location>
        <begin position="113"/>
        <end position="132"/>
    </location>
</feature>
<evidence type="ECO:0000256" key="5">
    <source>
        <dbReference type="SAM" id="MobiDB-lite"/>
    </source>
</evidence>
<evidence type="ECO:0000313" key="8">
    <source>
        <dbReference type="Proteomes" id="UP000018936"/>
    </source>
</evidence>
<dbReference type="InterPro" id="IPR020901">
    <property type="entry name" value="Prtase_inh_Kunz-CS"/>
</dbReference>
<dbReference type="Pfam" id="PF00014">
    <property type="entry name" value="Kunitz_BPTI"/>
    <property type="match status" value="1"/>
</dbReference>
<evidence type="ECO:0000259" key="6">
    <source>
        <dbReference type="PROSITE" id="PS50279"/>
    </source>
</evidence>
<gene>
    <name evidence="7" type="ORF">L345_16405</name>
</gene>
<feature type="non-terminal residue" evidence="7">
    <location>
        <position position="1"/>
    </location>
</feature>
<dbReference type="EMBL" id="AZIM01007606">
    <property type="protein sequence ID" value="ETE57876.1"/>
    <property type="molecule type" value="Genomic_DNA"/>
</dbReference>
<evidence type="ECO:0000256" key="4">
    <source>
        <dbReference type="ARBA" id="ARBA00023157"/>
    </source>
</evidence>
<dbReference type="SMART" id="SM00131">
    <property type="entry name" value="KU"/>
    <property type="match status" value="1"/>
</dbReference>
<protein>
    <recommendedName>
        <fullName evidence="6">BPTI/Kunitz inhibitor domain-containing protein</fullName>
    </recommendedName>
</protein>
<dbReference type="CDD" id="cd00109">
    <property type="entry name" value="Kunitz-type"/>
    <property type="match status" value="1"/>
</dbReference>
<dbReference type="GO" id="GO:0005615">
    <property type="term" value="C:extracellular space"/>
    <property type="evidence" value="ECO:0007669"/>
    <property type="project" value="TreeGrafter"/>
</dbReference>
<comment type="similarity">
    <text evidence="2">Belongs to the venom Kunitz-type family.</text>
</comment>
<comment type="subcellular location">
    <subcellularLocation>
        <location evidence="1">Secreted</location>
    </subcellularLocation>
</comment>
<evidence type="ECO:0000256" key="2">
    <source>
        <dbReference type="ARBA" id="ARBA00008415"/>
    </source>
</evidence>
<reference evidence="7 8" key="1">
    <citation type="journal article" date="2013" name="Proc. Natl. Acad. Sci. U.S.A.">
        <title>The king cobra genome reveals dynamic gene evolution and adaptation in the snake venom system.</title>
        <authorList>
            <person name="Vonk F.J."/>
            <person name="Casewell N.R."/>
            <person name="Henkel C.V."/>
            <person name="Heimberg A.M."/>
            <person name="Jansen H.J."/>
            <person name="McCleary R.J."/>
            <person name="Kerkkamp H.M."/>
            <person name="Vos R.A."/>
            <person name="Guerreiro I."/>
            <person name="Calvete J.J."/>
            <person name="Wuster W."/>
            <person name="Woods A.E."/>
            <person name="Logan J.M."/>
            <person name="Harrison R.A."/>
            <person name="Castoe T.A."/>
            <person name="de Koning A.P."/>
            <person name="Pollock D.D."/>
            <person name="Yandell M."/>
            <person name="Calderon D."/>
            <person name="Renjifo C."/>
            <person name="Currier R.B."/>
            <person name="Salgado D."/>
            <person name="Pla D."/>
            <person name="Sanz L."/>
            <person name="Hyder A.S."/>
            <person name="Ribeiro J.M."/>
            <person name="Arntzen J.W."/>
            <person name="van den Thillart G.E."/>
            <person name="Boetzer M."/>
            <person name="Pirovano W."/>
            <person name="Dirks R.P."/>
            <person name="Spaink H.P."/>
            <person name="Duboule D."/>
            <person name="McGlinn E."/>
            <person name="Kini R.M."/>
            <person name="Richardson M.K."/>
        </authorList>
    </citation>
    <scope>NUCLEOTIDE SEQUENCE</scope>
    <source>
        <tissue evidence="7">Blood</tissue>
    </source>
</reference>
<sequence length="413" mass="46552">MEAKGDIPPSPSQPQEMNDLETKVSDGPRGSWISAAIKGSRRDMRVLYWKAIEGLPQNGERSNIERRRNFLRTINQWKEQLQKLWLCPITGEWFRTVMANLWHACHKWHPESSLQAHKPSPQLSSTAHARTPPAGQLISGFMMRLRRGWGQWWDSKCFTTGSVGVALWAWQGKATAKSPVKWHWPVLRATQTFPYRFSRTGQNRLNPTSGWGACGRHLCMHRGTLSSPRILGFYGVHCGCEVSQGFRLTETKSSPGSRGILPGSRDTHKHTHAHTHKALKALDANSISGVILGSWNFNRLGSPGGCSIAPNTHTHTHPTHTPRAPTTEPRFKVSESPLLPVEGSCSIFPNDTQRCGEPKNRFFYNITSKSCEPFVYHGCPGNRNRYHTIEECQRYCGHIGEFGCRAGRSLWDR</sequence>
<organism evidence="7 8">
    <name type="scientific">Ophiophagus hannah</name>
    <name type="common">King cobra</name>
    <name type="synonym">Naja hannah</name>
    <dbReference type="NCBI Taxonomy" id="8665"/>
    <lineage>
        <taxon>Eukaryota</taxon>
        <taxon>Metazoa</taxon>
        <taxon>Chordata</taxon>
        <taxon>Craniata</taxon>
        <taxon>Vertebrata</taxon>
        <taxon>Euteleostomi</taxon>
        <taxon>Lepidosauria</taxon>
        <taxon>Squamata</taxon>
        <taxon>Bifurcata</taxon>
        <taxon>Unidentata</taxon>
        <taxon>Episquamata</taxon>
        <taxon>Toxicofera</taxon>
        <taxon>Serpentes</taxon>
        <taxon>Colubroidea</taxon>
        <taxon>Elapidae</taxon>
        <taxon>Elapinae</taxon>
        <taxon>Ophiophagus</taxon>
    </lineage>
</organism>
<dbReference type="PROSITE" id="PS00280">
    <property type="entry name" value="BPTI_KUNITZ_1"/>
    <property type="match status" value="1"/>
</dbReference>
<dbReference type="GO" id="GO:0004867">
    <property type="term" value="F:serine-type endopeptidase inhibitor activity"/>
    <property type="evidence" value="ECO:0007669"/>
    <property type="project" value="InterPro"/>
</dbReference>
<keyword evidence="4" id="KW-1015">Disulfide bond</keyword>
<dbReference type="Gene3D" id="4.10.410.10">
    <property type="entry name" value="Pancreatic trypsin inhibitor Kunitz domain"/>
    <property type="match status" value="1"/>
</dbReference>
<dbReference type="PROSITE" id="PS50279">
    <property type="entry name" value="BPTI_KUNITZ_2"/>
    <property type="match status" value="1"/>
</dbReference>
<name>V8N7H9_OPHHA</name>
<keyword evidence="3" id="KW-0964">Secreted</keyword>
<dbReference type="InterPro" id="IPR002223">
    <property type="entry name" value="Kunitz_BPTI"/>
</dbReference>
<feature type="domain" description="BPTI/Kunitz inhibitor" evidence="6">
    <location>
        <begin position="345"/>
        <end position="396"/>
    </location>
</feature>
<dbReference type="PANTHER" id="PTHR10083:SF374">
    <property type="entry name" value="BPTI_KUNITZ INHIBITOR DOMAIN-CONTAINING PROTEIN"/>
    <property type="match status" value="1"/>
</dbReference>
<evidence type="ECO:0000313" key="7">
    <source>
        <dbReference type="EMBL" id="ETE57876.1"/>
    </source>
</evidence>
<accession>V8N7H9</accession>
<evidence type="ECO:0000256" key="3">
    <source>
        <dbReference type="ARBA" id="ARBA00022525"/>
    </source>
</evidence>
<dbReference type="PRINTS" id="PR00759">
    <property type="entry name" value="BASICPTASE"/>
</dbReference>
<dbReference type="PANTHER" id="PTHR10083">
    <property type="entry name" value="KUNITZ-TYPE PROTEASE INHIBITOR-RELATED"/>
    <property type="match status" value="1"/>
</dbReference>
<dbReference type="InterPro" id="IPR050098">
    <property type="entry name" value="TFPI/VKTCI-like"/>
</dbReference>
<keyword evidence="8" id="KW-1185">Reference proteome</keyword>
<dbReference type="Proteomes" id="UP000018936">
    <property type="component" value="Unassembled WGS sequence"/>
</dbReference>
<dbReference type="SUPFAM" id="SSF57362">
    <property type="entry name" value="BPTI-like"/>
    <property type="match status" value="1"/>
</dbReference>
<dbReference type="InterPro" id="IPR036880">
    <property type="entry name" value="Kunitz_BPTI_sf"/>
</dbReference>
<comment type="caution">
    <text evidence="7">The sequence shown here is derived from an EMBL/GenBank/DDBJ whole genome shotgun (WGS) entry which is preliminary data.</text>
</comment>
<dbReference type="AlphaFoldDB" id="V8N7H9"/>
<feature type="region of interest" description="Disordered" evidence="5">
    <location>
        <begin position="1"/>
        <end position="28"/>
    </location>
</feature>
<proteinExistence type="inferred from homology"/>
<dbReference type="OrthoDB" id="196393at2759"/>
<evidence type="ECO:0000256" key="1">
    <source>
        <dbReference type="ARBA" id="ARBA00004613"/>
    </source>
</evidence>